<dbReference type="PANTHER" id="PTHR43367:SF1">
    <property type="entry name" value="TWO-COMPONENT RESPONSE REGULATOR-LIKE APRR6-RELATED"/>
    <property type="match status" value="1"/>
</dbReference>
<keyword evidence="7" id="KW-1185">Reference proteome</keyword>
<dbReference type="PROSITE" id="PS50110">
    <property type="entry name" value="RESPONSE_REGULATORY"/>
    <property type="match status" value="1"/>
</dbReference>
<dbReference type="Pfam" id="PF00072">
    <property type="entry name" value="Response_reg"/>
    <property type="match status" value="1"/>
</dbReference>
<evidence type="ECO:0000256" key="3">
    <source>
        <dbReference type="PROSITE-ProRule" id="PRU00169"/>
    </source>
</evidence>
<evidence type="ECO:0000259" key="4">
    <source>
        <dbReference type="PROSITE" id="PS50110"/>
    </source>
</evidence>
<evidence type="ECO:0000256" key="1">
    <source>
        <dbReference type="ARBA" id="ARBA00018672"/>
    </source>
</evidence>
<dbReference type="PIRSF" id="PIRSF036382">
    <property type="entry name" value="RR_antiterm"/>
    <property type="match status" value="1"/>
</dbReference>
<dbReference type="EMBL" id="JACOPL010000013">
    <property type="protein sequence ID" value="MBC5726267.1"/>
    <property type="molecule type" value="Genomic_DNA"/>
</dbReference>
<dbReference type="GO" id="GO:0003723">
    <property type="term" value="F:RNA binding"/>
    <property type="evidence" value="ECO:0007669"/>
    <property type="project" value="InterPro"/>
</dbReference>
<gene>
    <name evidence="6" type="ORF">H8S45_12470</name>
</gene>
<dbReference type="SMART" id="SM00448">
    <property type="entry name" value="REC"/>
    <property type="match status" value="1"/>
</dbReference>
<feature type="domain" description="Response regulatory" evidence="4">
    <location>
        <begin position="7"/>
        <end position="122"/>
    </location>
</feature>
<dbReference type="InterPro" id="IPR008327">
    <property type="entry name" value="Sig_transdc_resp-reg_antiterm"/>
</dbReference>
<dbReference type="SUPFAM" id="SSF52172">
    <property type="entry name" value="CheY-like"/>
    <property type="match status" value="1"/>
</dbReference>
<dbReference type="InterPro" id="IPR005561">
    <property type="entry name" value="ANTAR"/>
</dbReference>
<dbReference type="Gene3D" id="1.10.10.10">
    <property type="entry name" value="Winged helix-like DNA-binding domain superfamily/Winged helix DNA-binding domain"/>
    <property type="match status" value="1"/>
</dbReference>
<dbReference type="InterPro" id="IPR001789">
    <property type="entry name" value="Sig_transdc_resp-reg_receiver"/>
</dbReference>
<accession>A0A923RWM8</accession>
<evidence type="ECO:0000256" key="2">
    <source>
        <dbReference type="ARBA" id="ARBA00024867"/>
    </source>
</evidence>
<dbReference type="InterPro" id="IPR011006">
    <property type="entry name" value="CheY-like_superfamily"/>
</dbReference>
<dbReference type="Gene3D" id="3.40.50.2300">
    <property type="match status" value="1"/>
</dbReference>
<name>A0A923RWM8_9FIRM</name>
<evidence type="ECO:0000259" key="5">
    <source>
        <dbReference type="PROSITE" id="PS50921"/>
    </source>
</evidence>
<comment type="function">
    <text evidence="2">May play the central regulatory role in sporulation. It may be an element of the effector pathway responsible for the activation of sporulation genes in response to nutritional stress. Spo0A may act in concert with spo0H (a sigma factor) to control the expression of some genes that are critical to the sporulation process.</text>
</comment>
<evidence type="ECO:0000313" key="6">
    <source>
        <dbReference type="EMBL" id="MBC5726267.1"/>
    </source>
</evidence>
<dbReference type="SMART" id="SM01012">
    <property type="entry name" value="ANTAR"/>
    <property type="match status" value="1"/>
</dbReference>
<proteinExistence type="predicted"/>
<evidence type="ECO:0000313" key="7">
    <source>
        <dbReference type="Proteomes" id="UP000606499"/>
    </source>
</evidence>
<feature type="domain" description="ANTAR" evidence="5">
    <location>
        <begin position="128"/>
        <end position="189"/>
    </location>
</feature>
<keyword evidence="3" id="KW-0597">Phosphoprotein</keyword>
<dbReference type="InterPro" id="IPR036388">
    <property type="entry name" value="WH-like_DNA-bd_sf"/>
</dbReference>
<dbReference type="Proteomes" id="UP000606499">
    <property type="component" value="Unassembled WGS sequence"/>
</dbReference>
<dbReference type="AlphaFoldDB" id="A0A923RWM8"/>
<comment type="caution">
    <text evidence="6">The sequence shown here is derived from an EMBL/GenBank/DDBJ whole genome shotgun (WGS) entry which is preliminary data.</text>
</comment>
<organism evidence="6 7">
    <name type="scientific">Agathobaculum faecis</name>
    <dbReference type="NCBI Taxonomy" id="2763013"/>
    <lineage>
        <taxon>Bacteria</taxon>
        <taxon>Bacillati</taxon>
        <taxon>Bacillota</taxon>
        <taxon>Clostridia</taxon>
        <taxon>Eubacteriales</taxon>
        <taxon>Butyricicoccaceae</taxon>
        <taxon>Agathobaculum</taxon>
    </lineage>
</organism>
<sequence length="195" mass="21992">MDMSRIRVVIADDEPITRMDLKELLSAQGYQVVGEAADGFDAIEMCRQTQPDLVLLDVKMPLLDGLSAARIIYEEDIAETIIMLTAYSEWEFVKTARDQGVAGYLVKPLGESSLVPSIELSVARSKEMRQLKKDIRQVTDRLESRTVIEKAKGLLMSQEGMTEQSAYDYIRKLSQSKKLSMRRVAEIILMRSGGR</sequence>
<dbReference type="PANTHER" id="PTHR43367">
    <property type="match status" value="1"/>
</dbReference>
<dbReference type="GO" id="GO:0000160">
    <property type="term" value="P:phosphorelay signal transduction system"/>
    <property type="evidence" value="ECO:0007669"/>
    <property type="project" value="InterPro"/>
</dbReference>
<dbReference type="Pfam" id="PF03861">
    <property type="entry name" value="ANTAR"/>
    <property type="match status" value="1"/>
</dbReference>
<protein>
    <recommendedName>
        <fullName evidence="1">Stage 0 sporulation protein A homolog</fullName>
    </recommendedName>
</protein>
<dbReference type="PROSITE" id="PS50921">
    <property type="entry name" value="ANTAR"/>
    <property type="match status" value="1"/>
</dbReference>
<feature type="modified residue" description="4-aspartylphosphate" evidence="3">
    <location>
        <position position="57"/>
    </location>
</feature>
<reference evidence="6" key="1">
    <citation type="submission" date="2020-08" db="EMBL/GenBank/DDBJ databases">
        <title>Genome public.</title>
        <authorList>
            <person name="Liu C."/>
            <person name="Sun Q."/>
        </authorList>
    </citation>
    <scope>NUCLEOTIDE SEQUENCE</scope>
    <source>
        <strain evidence="6">NSJ-28</strain>
    </source>
</reference>